<dbReference type="WBParaSite" id="Hba_01294">
    <property type="protein sequence ID" value="Hba_01294"/>
    <property type="gene ID" value="Hba_01294"/>
</dbReference>
<organism evidence="1 2">
    <name type="scientific">Heterorhabditis bacteriophora</name>
    <name type="common">Entomopathogenic nematode worm</name>
    <dbReference type="NCBI Taxonomy" id="37862"/>
    <lineage>
        <taxon>Eukaryota</taxon>
        <taxon>Metazoa</taxon>
        <taxon>Ecdysozoa</taxon>
        <taxon>Nematoda</taxon>
        <taxon>Chromadorea</taxon>
        <taxon>Rhabditida</taxon>
        <taxon>Rhabditina</taxon>
        <taxon>Rhabditomorpha</taxon>
        <taxon>Strongyloidea</taxon>
        <taxon>Heterorhabditidae</taxon>
        <taxon>Heterorhabditis</taxon>
    </lineage>
</organism>
<protein>
    <submittedName>
        <fullName evidence="2">Uncharacterized protein</fullName>
    </submittedName>
</protein>
<dbReference type="Proteomes" id="UP000095283">
    <property type="component" value="Unplaced"/>
</dbReference>
<reference evidence="2" key="1">
    <citation type="submission" date="2016-11" db="UniProtKB">
        <authorList>
            <consortium name="WormBaseParasite"/>
        </authorList>
    </citation>
    <scope>IDENTIFICATION</scope>
</reference>
<keyword evidence="1" id="KW-1185">Reference proteome</keyword>
<evidence type="ECO:0000313" key="2">
    <source>
        <dbReference type="WBParaSite" id="Hba_01294"/>
    </source>
</evidence>
<evidence type="ECO:0000313" key="1">
    <source>
        <dbReference type="Proteomes" id="UP000095283"/>
    </source>
</evidence>
<sequence length="22" mass="2727">MWQISLQNFWVRIDTSLIIYSI</sequence>
<dbReference type="AlphaFoldDB" id="A0A1I7W9F0"/>
<name>A0A1I7W9F0_HETBA</name>
<accession>A0A1I7W9F0</accession>
<proteinExistence type="predicted"/>